<dbReference type="Proteomes" id="UP000014975">
    <property type="component" value="Unassembled WGS sequence"/>
</dbReference>
<organism evidence="3 4">
    <name type="scientific">Alkalidesulfovibrio alkalitolerans DSM 16529</name>
    <dbReference type="NCBI Taxonomy" id="1121439"/>
    <lineage>
        <taxon>Bacteria</taxon>
        <taxon>Pseudomonadati</taxon>
        <taxon>Thermodesulfobacteriota</taxon>
        <taxon>Desulfovibrionia</taxon>
        <taxon>Desulfovibrionales</taxon>
        <taxon>Desulfovibrionaceae</taxon>
        <taxon>Alkalidesulfovibrio</taxon>
    </lineage>
</organism>
<dbReference type="PATRIC" id="fig|1121439.3.peg.2201"/>
<dbReference type="Pfam" id="PF13400">
    <property type="entry name" value="Tad"/>
    <property type="match status" value="1"/>
</dbReference>
<dbReference type="SUPFAM" id="SSF53300">
    <property type="entry name" value="vWA-like"/>
    <property type="match status" value="1"/>
</dbReference>
<evidence type="ECO:0000313" key="3">
    <source>
        <dbReference type="EMBL" id="EPR31508.1"/>
    </source>
</evidence>
<dbReference type="AlphaFoldDB" id="S7UGY4"/>
<dbReference type="InterPro" id="IPR002035">
    <property type="entry name" value="VWF_A"/>
</dbReference>
<keyword evidence="4" id="KW-1185">Reference proteome</keyword>
<dbReference type="EMBL" id="ATHI01000028">
    <property type="protein sequence ID" value="EPR31508.1"/>
    <property type="molecule type" value="Genomic_DNA"/>
</dbReference>
<keyword evidence="1" id="KW-0812">Transmembrane</keyword>
<reference evidence="3 4" key="1">
    <citation type="journal article" date="2013" name="Genome Announc.">
        <title>Draft genome sequences for three mercury-methylating, sulfate-reducing bacteria.</title>
        <authorList>
            <person name="Brown S.D."/>
            <person name="Hurt R.A.Jr."/>
            <person name="Gilmour C.C."/>
            <person name="Elias D.A."/>
        </authorList>
    </citation>
    <scope>NUCLEOTIDE SEQUENCE [LARGE SCALE GENOMIC DNA]</scope>
    <source>
        <strain evidence="3 4">DSM 16529</strain>
    </source>
</reference>
<feature type="domain" description="VWFA" evidence="2">
    <location>
        <begin position="139"/>
        <end position="412"/>
    </location>
</feature>
<dbReference type="InterPro" id="IPR036465">
    <property type="entry name" value="vWFA_dom_sf"/>
</dbReference>
<dbReference type="PROSITE" id="PS50234">
    <property type="entry name" value="VWFA"/>
    <property type="match status" value="1"/>
</dbReference>
<proteinExistence type="predicted"/>
<evidence type="ECO:0000256" key="1">
    <source>
        <dbReference type="SAM" id="Phobius"/>
    </source>
</evidence>
<keyword evidence="1" id="KW-0472">Membrane</keyword>
<dbReference type="InterPro" id="IPR028087">
    <property type="entry name" value="Tad_N"/>
</dbReference>
<evidence type="ECO:0000259" key="2">
    <source>
        <dbReference type="PROSITE" id="PS50234"/>
    </source>
</evidence>
<name>S7UGY4_9BACT</name>
<dbReference type="SMART" id="SM00327">
    <property type="entry name" value="VWA"/>
    <property type="match status" value="1"/>
</dbReference>
<keyword evidence="1" id="KW-1133">Transmembrane helix</keyword>
<evidence type="ECO:0000313" key="4">
    <source>
        <dbReference type="Proteomes" id="UP000014975"/>
    </source>
</evidence>
<gene>
    <name evidence="3" type="ORF">dsat_0832</name>
</gene>
<feature type="transmembrane region" description="Helical" evidence="1">
    <location>
        <begin position="20"/>
        <end position="44"/>
    </location>
</feature>
<dbReference type="CDD" id="cd00198">
    <property type="entry name" value="vWFA"/>
    <property type="match status" value="1"/>
</dbReference>
<dbReference type="RefSeq" id="WP_020887529.1">
    <property type="nucleotide sequence ID" value="NZ_ATHI01000028.1"/>
</dbReference>
<dbReference type="STRING" id="1121439.dsat_0832"/>
<accession>S7UGY4</accession>
<sequence>MLPRQCLFRRLAEEKGASPLLFALLLPVLVGMVGMGVDLGNLYLSHTRLQAAVDAAALAGSLELPADPKLDKGLVAASVASMLATNYPEAEVESLSPGTEVRSVEVTAKVEVPMMLMGVLGVSDKTVRASAAAGFNHLEVVLVLDNTGSMKGTPINMVKAAASNLVDLILPAGGAPDSKMGLVAFRGKVKIGTGVDGLPAGCRNADGSLNEGIHPSFMPMYWALPHSTRRNIDLDTCSCIPETLGLTTERSEVIARLAEHTALGPGSGTVISEGIKWGRHVLTPQAPFTDANPDPSYRKIMILLTDGDTEDGTCGGPFAINYHPNNYWTNAYYGMGDSNSHCENGGALNAAMLEEAALAKAAGIEIFSIRYGDSDSTDRWLMKTVASSKPGTDDHYFDAPSIHDLDDVFKQIGRQLGWRLLK</sequence>
<comment type="caution">
    <text evidence="3">The sequence shown here is derived from an EMBL/GenBank/DDBJ whole genome shotgun (WGS) entry which is preliminary data.</text>
</comment>
<dbReference type="eggNOG" id="COG2304">
    <property type="taxonomic scope" value="Bacteria"/>
</dbReference>
<dbReference type="Gene3D" id="3.40.50.410">
    <property type="entry name" value="von Willebrand factor, type A domain"/>
    <property type="match status" value="1"/>
</dbReference>
<protein>
    <submittedName>
        <fullName evidence="3">von Willebrand factor type A</fullName>
    </submittedName>
</protein>